<accession>A0ACB7X504</accession>
<protein>
    <submittedName>
        <fullName evidence="1">Uncharacterized protein</fullName>
    </submittedName>
</protein>
<evidence type="ECO:0000313" key="1">
    <source>
        <dbReference type="EMBL" id="KAH7835792.1"/>
    </source>
</evidence>
<reference evidence="1 2" key="1">
    <citation type="journal article" date="2021" name="Hortic Res">
        <title>High-quality reference genome and annotation aids understanding of berry development for evergreen blueberry (Vaccinium darrowii).</title>
        <authorList>
            <person name="Yu J."/>
            <person name="Hulse-Kemp A.M."/>
            <person name="Babiker E."/>
            <person name="Staton M."/>
        </authorList>
    </citation>
    <scope>NUCLEOTIDE SEQUENCE [LARGE SCALE GENOMIC DNA]</scope>
    <source>
        <strain evidence="2">cv. NJ 8807/NJ 8810</strain>
        <tissue evidence="1">Young leaf</tissue>
    </source>
</reference>
<name>A0ACB7X504_9ERIC</name>
<dbReference type="Proteomes" id="UP000828048">
    <property type="component" value="Chromosome 2"/>
</dbReference>
<organism evidence="1 2">
    <name type="scientific">Vaccinium darrowii</name>
    <dbReference type="NCBI Taxonomy" id="229202"/>
    <lineage>
        <taxon>Eukaryota</taxon>
        <taxon>Viridiplantae</taxon>
        <taxon>Streptophyta</taxon>
        <taxon>Embryophyta</taxon>
        <taxon>Tracheophyta</taxon>
        <taxon>Spermatophyta</taxon>
        <taxon>Magnoliopsida</taxon>
        <taxon>eudicotyledons</taxon>
        <taxon>Gunneridae</taxon>
        <taxon>Pentapetalae</taxon>
        <taxon>asterids</taxon>
        <taxon>Ericales</taxon>
        <taxon>Ericaceae</taxon>
        <taxon>Vaccinioideae</taxon>
        <taxon>Vaccinieae</taxon>
        <taxon>Vaccinium</taxon>
    </lineage>
</organism>
<sequence>MYVTRPLSQYLRSPELLSMPPEGPNSGYLVIQDEESETTTCFGLCKNGYLTDLPFPQNKNLTVMYTKLGTHGNAHAYSYEATFIPVLNQPLSSNRYYVIKAQGSHKGEAYACSREKDMAENCFSKVVRDVRPRPLDPNDTYQQFEIVRYKTKCCVRYSAKSVEPDGFPPHFLRISKGWTIFTKTPKTYELGEALGINTALRGRLPDFNSPLIVGKWYCPFVFVKEGNLKDQMKQSLFYEMTLERRWEKIFSCENSSSTQGNAVSVEAEVQREVVVVRGTEAVWDENKVDDGVVWFKRFVGEEVPIGLSSLIVDRMKWEEERGGWVREEKRKVRVERTEDFGGIGGGWSKFDCYVLVERFVLKRMDGAIALTYDFKHTHVITSKWE</sequence>
<evidence type="ECO:0000313" key="2">
    <source>
        <dbReference type="Proteomes" id="UP000828048"/>
    </source>
</evidence>
<dbReference type="EMBL" id="CM037152">
    <property type="protein sequence ID" value="KAH7835792.1"/>
    <property type="molecule type" value="Genomic_DNA"/>
</dbReference>
<gene>
    <name evidence="1" type="ORF">Vadar_029905</name>
</gene>
<comment type="caution">
    <text evidence="1">The sequence shown here is derived from an EMBL/GenBank/DDBJ whole genome shotgun (WGS) entry which is preliminary data.</text>
</comment>
<proteinExistence type="predicted"/>
<keyword evidence="2" id="KW-1185">Reference proteome</keyword>